<dbReference type="EMBL" id="CP047265">
    <property type="protein sequence ID" value="QHF04080.1"/>
    <property type="molecule type" value="Genomic_DNA"/>
</dbReference>
<evidence type="ECO:0000313" key="2">
    <source>
        <dbReference type="EMBL" id="QHF04080.1"/>
    </source>
</evidence>
<feature type="compositionally biased region" description="Basic and acidic residues" evidence="1">
    <location>
        <begin position="126"/>
        <end position="136"/>
    </location>
</feature>
<proteinExistence type="predicted"/>
<reference evidence="2 3" key="1">
    <citation type="journal article" date="2014" name="Genome Announc.">
        <title>Draft Genome Sequences of a Phylogenetically Diverse Suite of Pseudomonas syringae Strains from Multiple Source Populations.</title>
        <authorList>
            <person name="Baltrus D.A."/>
            <person name="Yourstone S."/>
            <person name="Lind A."/>
            <person name="Guilbaud C."/>
            <person name="Sands D.C."/>
            <person name="Jones C.D."/>
            <person name="Morris C.E."/>
            <person name="Dangl J.L."/>
        </authorList>
    </citation>
    <scope>NUCLEOTIDE SEQUENCE [LARGE SCALE GENOMIC DNA]</scope>
    <source>
        <strain evidence="2 3">CC1524</strain>
    </source>
</reference>
<evidence type="ECO:0000313" key="3">
    <source>
        <dbReference type="Proteomes" id="UP000464644"/>
    </source>
</evidence>
<name>A0ABX6HET6_9PSED</name>
<protein>
    <submittedName>
        <fullName evidence="2">Uncharacterized protein</fullName>
    </submittedName>
</protein>
<feature type="region of interest" description="Disordered" evidence="1">
    <location>
        <begin position="114"/>
        <end position="151"/>
    </location>
</feature>
<evidence type="ECO:0000256" key="1">
    <source>
        <dbReference type="SAM" id="MobiDB-lite"/>
    </source>
</evidence>
<dbReference type="Proteomes" id="UP000464644">
    <property type="component" value="Chromosome"/>
</dbReference>
<sequence length="151" mass="16873">MIVSRKISDPIRVNPTRYEQWEKSDKGLILCWETGRQLAKLNHDLAAQAIAGELPVLGWKGGSDRVLKKKSKFGSLRYLAQWQGLRGDDLHVDLSAELTLKCTKTGVSVTFTKDATKYQNQPVNNKESKESNHDRLSSGVSEESLFPSGKD</sequence>
<gene>
    <name evidence="2" type="ORF">N015_17365</name>
</gene>
<accession>A0ABX6HET6</accession>
<feature type="compositionally biased region" description="Polar residues" evidence="1">
    <location>
        <begin position="114"/>
        <end position="125"/>
    </location>
</feature>
<keyword evidence="3" id="KW-1185">Reference proteome</keyword>
<organism evidence="2 3">
    <name type="scientific">Pseudomonas asturiensis</name>
    <dbReference type="NCBI Taxonomy" id="1190415"/>
    <lineage>
        <taxon>Bacteria</taxon>
        <taxon>Pseudomonadati</taxon>
        <taxon>Pseudomonadota</taxon>
        <taxon>Gammaproteobacteria</taxon>
        <taxon>Pseudomonadales</taxon>
        <taxon>Pseudomonadaceae</taxon>
        <taxon>Pseudomonas</taxon>
    </lineage>
</organism>
<dbReference type="RefSeq" id="WP_080266082.1">
    <property type="nucleotide sequence ID" value="NZ_CP047265.1"/>
</dbReference>